<reference evidence="9" key="1">
    <citation type="submission" date="2018-06" db="EMBL/GenBank/DDBJ databases">
        <authorList>
            <person name="Guldener U."/>
        </authorList>
    </citation>
    <scope>NUCLEOTIDE SEQUENCE [LARGE SCALE GENOMIC DNA]</scope>
    <source>
        <strain evidence="9">UTAD17</strain>
    </source>
</reference>
<feature type="compositionally biased region" description="Basic residues" evidence="6">
    <location>
        <begin position="1"/>
        <end position="13"/>
    </location>
</feature>
<dbReference type="GO" id="GO:0046872">
    <property type="term" value="F:metal ion binding"/>
    <property type="evidence" value="ECO:0007669"/>
    <property type="project" value="UniProtKB-KW"/>
</dbReference>
<dbReference type="InterPro" id="IPR026591">
    <property type="entry name" value="Sirtuin_cat_small_dom_sf"/>
</dbReference>
<dbReference type="GO" id="GO:0031934">
    <property type="term" value="C:mating-type region heterochromatin"/>
    <property type="evidence" value="ECO:0007669"/>
    <property type="project" value="TreeGrafter"/>
</dbReference>
<dbReference type="GO" id="GO:0006282">
    <property type="term" value="P:regulation of DNA repair"/>
    <property type="evidence" value="ECO:0007669"/>
    <property type="project" value="TreeGrafter"/>
</dbReference>
<proteinExistence type="inferred from homology"/>
<feature type="binding site" evidence="5">
    <location>
        <position position="344"/>
    </location>
    <ligand>
        <name>Zn(2+)</name>
        <dbReference type="ChEBI" id="CHEBI:29105"/>
    </ligand>
</feature>
<dbReference type="Pfam" id="PF02146">
    <property type="entry name" value="SIR2"/>
    <property type="match status" value="1"/>
</dbReference>
<gene>
    <name evidence="8" type="ORF">SCODWIG_00050</name>
</gene>
<dbReference type="AlphaFoldDB" id="A0A376B0Y4"/>
<keyword evidence="5" id="KW-0479">Metal-binding</keyword>
<dbReference type="InterPro" id="IPR029035">
    <property type="entry name" value="DHS-like_NAD/FAD-binding_dom"/>
</dbReference>
<feature type="domain" description="Deacetylase sirtuin-type" evidence="7">
    <location>
        <begin position="192"/>
        <end position="534"/>
    </location>
</feature>
<organism evidence="8 9">
    <name type="scientific">Saccharomycodes ludwigii</name>
    <dbReference type="NCBI Taxonomy" id="36035"/>
    <lineage>
        <taxon>Eukaryota</taxon>
        <taxon>Fungi</taxon>
        <taxon>Dikarya</taxon>
        <taxon>Ascomycota</taxon>
        <taxon>Saccharomycotina</taxon>
        <taxon>Saccharomycetes</taxon>
        <taxon>Saccharomycodales</taxon>
        <taxon>Saccharomycodaceae</taxon>
        <taxon>Saccharomycodes</taxon>
    </lineage>
</organism>
<dbReference type="VEuPathDB" id="FungiDB:SCODWIG_00050"/>
<dbReference type="InterPro" id="IPR003000">
    <property type="entry name" value="Sirtuin"/>
</dbReference>
<evidence type="ECO:0000256" key="6">
    <source>
        <dbReference type="SAM" id="MobiDB-lite"/>
    </source>
</evidence>
<keyword evidence="3" id="KW-0808">Transferase</keyword>
<dbReference type="OrthoDB" id="2919105at2759"/>
<dbReference type="Proteomes" id="UP000262825">
    <property type="component" value="Unassembled WGS sequence"/>
</dbReference>
<feature type="binding site" evidence="5">
    <location>
        <position position="347"/>
    </location>
    <ligand>
        <name>Zn(2+)</name>
        <dbReference type="ChEBI" id="CHEBI:29105"/>
    </ligand>
</feature>
<evidence type="ECO:0000256" key="4">
    <source>
        <dbReference type="ARBA" id="ARBA00023027"/>
    </source>
</evidence>
<dbReference type="EMBL" id="UFAJ01000004">
    <property type="protein sequence ID" value="SSD58289.1"/>
    <property type="molecule type" value="Genomic_DNA"/>
</dbReference>
<dbReference type="GO" id="GO:0005634">
    <property type="term" value="C:nucleus"/>
    <property type="evidence" value="ECO:0007669"/>
    <property type="project" value="TreeGrafter"/>
</dbReference>
<dbReference type="Gene3D" id="3.30.1600.10">
    <property type="entry name" value="SIR2/SIRT2 'Small Domain"/>
    <property type="match status" value="1"/>
</dbReference>
<dbReference type="SUPFAM" id="SSF52467">
    <property type="entry name" value="DHS-like NAD/FAD-binding domain"/>
    <property type="match status" value="1"/>
</dbReference>
<dbReference type="GO" id="GO:1990414">
    <property type="term" value="P:replication-born double-strand break repair via sister chromatid exchange"/>
    <property type="evidence" value="ECO:0007669"/>
    <property type="project" value="TreeGrafter"/>
</dbReference>
<feature type="active site" description="Proton acceptor" evidence="5">
    <location>
        <position position="336"/>
    </location>
</feature>
<feature type="compositionally biased region" description="Low complexity" evidence="6">
    <location>
        <begin position="107"/>
        <end position="124"/>
    </location>
</feature>
<evidence type="ECO:0000259" key="7">
    <source>
        <dbReference type="PROSITE" id="PS50305"/>
    </source>
</evidence>
<evidence type="ECO:0000256" key="3">
    <source>
        <dbReference type="ARBA" id="ARBA00022679"/>
    </source>
</evidence>
<feature type="binding site" evidence="5">
    <location>
        <position position="418"/>
    </location>
    <ligand>
        <name>Zn(2+)</name>
        <dbReference type="ChEBI" id="CHEBI:29105"/>
    </ligand>
</feature>
<accession>A0A376B0Y4</accession>
<dbReference type="PROSITE" id="PS50305">
    <property type="entry name" value="SIRTUIN"/>
    <property type="match status" value="1"/>
</dbReference>
<comment type="similarity">
    <text evidence="1">Belongs to the sirtuin family. Class I subfamily.</text>
</comment>
<evidence type="ECO:0000256" key="2">
    <source>
        <dbReference type="ARBA" id="ARBA00022491"/>
    </source>
</evidence>
<protein>
    <submittedName>
        <fullName evidence="8">Related to NAD-dependent histone deacetylase HST4</fullName>
    </submittedName>
</protein>
<evidence type="ECO:0000313" key="8">
    <source>
        <dbReference type="EMBL" id="SSD58289.1"/>
    </source>
</evidence>
<dbReference type="GO" id="GO:0031508">
    <property type="term" value="P:pericentric heterochromatin formation"/>
    <property type="evidence" value="ECO:0007669"/>
    <property type="project" value="TreeGrafter"/>
</dbReference>
<dbReference type="GO" id="GO:0070403">
    <property type="term" value="F:NAD+ binding"/>
    <property type="evidence" value="ECO:0007669"/>
    <property type="project" value="InterPro"/>
</dbReference>
<evidence type="ECO:0000313" key="9">
    <source>
        <dbReference type="Proteomes" id="UP000262825"/>
    </source>
</evidence>
<keyword evidence="4" id="KW-0520">NAD</keyword>
<dbReference type="PANTHER" id="PTHR11085">
    <property type="entry name" value="NAD-DEPENDENT PROTEIN DEACYLASE SIRTUIN-5, MITOCHONDRIAL-RELATED"/>
    <property type="match status" value="1"/>
</dbReference>
<feature type="compositionally biased region" description="Polar residues" evidence="6">
    <location>
        <begin position="14"/>
        <end position="29"/>
    </location>
</feature>
<keyword evidence="9" id="KW-1185">Reference proteome</keyword>
<keyword evidence="2" id="KW-0678">Repressor</keyword>
<dbReference type="Gene3D" id="3.40.50.1220">
    <property type="entry name" value="TPP-binding domain"/>
    <property type="match status" value="1"/>
</dbReference>
<dbReference type="InterPro" id="IPR026590">
    <property type="entry name" value="Ssirtuin_cat_dom"/>
</dbReference>
<sequence>MHRISPNKKRFRRTNSINRAIKSANNDSGNILPLSPPPSSIKKLETKKKVIKRTNNDNSSPSKRTRSKDGTIASALRKKTESPKSTNNSLLKTEDEDTNGAHDLRTSLNKSLPESESSSPLKNNTAKKHLFEDLLKIQQSINTETGKFLPNHMHKRKPKLKYRPALNEVFYIDEYVNNKSNSAVDTETGHFADDNSKKAYFLKYALVHSKKVIIISGAGISVGAGIPDFRSSSGLFNVLKKENKVSSGKDLFDFNHVYSTDIETCKFNKMVCEMHYATKMTKPTYFHKMLDWMSYQNRLKRVYTQNIDGLEVRLPNLDTQTPLNGKKPYPTVIQLHGSVNHMSCCKCNNIYDFDPTLFKTQTSTLEQNKNSIDNSTVISQSKKSIDNISMKEDVDIPDTSVSDKKNNTTQVVPLCPSCKEIEVVRQIAGKRAQGIGKLRPRVVLYNEFHPDGEKIGDIVAQDLNSKPDCLIIVGTTLKIPGVRRMCKEFAKTIHSRNGIVIWINNEVPSRSLQDFLECIDLIVVGDCQTLPLIL</sequence>
<dbReference type="PANTHER" id="PTHR11085:SF15">
    <property type="entry name" value="NAD-DEPENDENT HISTONE DEACETYLASE HST4"/>
    <property type="match status" value="1"/>
</dbReference>
<dbReference type="GO" id="GO:0017136">
    <property type="term" value="F:histone deacetylase activity, NAD-dependent"/>
    <property type="evidence" value="ECO:0007669"/>
    <property type="project" value="TreeGrafter"/>
</dbReference>
<feature type="binding site" evidence="5">
    <location>
        <position position="415"/>
    </location>
    <ligand>
        <name>Zn(2+)</name>
        <dbReference type="ChEBI" id="CHEBI:29105"/>
    </ligand>
</feature>
<evidence type="ECO:0000256" key="1">
    <source>
        <dbReference type="ARBA" id="ARBA00006924"/>
    </source>
</evidence>
<dbReference type="InterPro" id="IPR050134">
    <property type="entry name" value="NAD-dep_sirtuin_deacylases"/>
</dbReference>
<keyword evidence="5" id="KW-0862">Zinc</keyword>
<feature type="region of interest" description="Disordered" evidence="6">
    <location>
        <begin position="1"/>
        <end position="124"/>
    </location>
</feature>
<dbReference type="GO" id="GO:0000122">
    <property type="term" value="P:negative regulation of transcription by RNA polymerase II"/>
    <property type="evidence" value="ECO:0007669"/>
    <property type="project" value="TreeGrafter"/>
</dbReference>
<name>A0A376B0Y4_9ASCO</name>
<evidence type="ECO:0000256" key="5">
    <source>
        <dbReference type="PROSITE-ProRule" id="PRU00236"/>
    </source>
</evidence>